<reference evidence="2" key="1">
    <citation type="submission" date="2016-02" db="EMBL/GenBank/DDBJ databases">
        <authorList>
            <person name="Wen L."/>
            <person name="He K."/>
            <person name="Yang H."/>
        </authorList>
    </citation>
    <scope>NUCLEOTIDE SEQUENCE</scope>
</reference>
<name>A0A1V0M887_SPOEX</name>
<gene>
    <name evidence="2" type="primary">ACT6</name>
</gene>
<organism evidence="2">
    <name type="scientific">Spodoptera exigua</name>
    <name type="common">Beet armyworm</name>
    <name type="synonym">Noctua fulgens</name>
    <dbReference type="NCBI Taxonomy" id="7107"/>
    <lineage>
        <taxon>Eukaryota</taxon>
        <taxon>Metazoa</taxon>
        <taxon>Ecdysozoa</taxon>
        <taxon>Arthropoda</taxon>
        <taxon>Hexapoda</taxon>
        <taxon>Insecta</taxon>
        <taxon>Pterygota</taxon>
        <taxon>Neoptera</taxon>
        <taxon>Endopterygota</taxon>
        <taxon>Lepidoptera</taxon>
        <taxon>Glossata</taxon>
        <taxon>Ditrysia</taxon>
        <taxon>Noctuoidea</taxon>
        <taxon>Noctuidae</taxon>
        <taxon>Amphipyrinae</taxon>
        <taxon>Spodoptera</taxon>
    </lineage>
</organism>
<accession>A0A1V0M887</accession>
<dbReference type="GO" id="GO:0016020">
    <property type="term" value="C:membrane"/>
    <property type="evidence" value="ECO:0007669"/>
    <property type="project" value="TreeGrafter"/>
</dbReference>
<feature type="domain" description="AB hydrolase-1" evidence="1">
    <location>
        <begin position="28"/>
        <end position="161"/>
    </location>
</feature>
<dbReference type="Pfam" id="PF00561">
    <property type="entry name" value="Abhydrolase_1"/>
    <property type="match status" value="1"/>
</dbReference>
<sequence>MDLLEKEWYIQAPWGRIAIIAWGNCFDPPVLLCHGSVDSAVSFKPLISKLPKNFYYIGVDLPGNGKSDRMLPGLMISVTDMAYAINAVAKHFRWKKFTFIGHSFGAFLGQMFNILYPGRLNKLVNLDPINFFATPPQDFGKWYHSRFTNFYKNYEKFNTPVENGPRVKWTEALQSLRSNRPSLSEENAIAVLERLSEPAGDGYIRYTYDLRIKCMHFPAFSPEHVKKLFTNHDTPILTVACKNSLDKKLFRNTAFLLDEAEYPSGNLRFRSVAGGHDVHISNPDRVAVYVSQFLLYGLEGMDNKAKL</sequence>
<evidence type="ECO:0000259" key="1">
    <source>
        <dbReference type="Pfam" id="PF00561"/>
    </source>
</evidence>
<dbReference type="InterPro" id="IPR000073">
    <property type="entry name" value="AB_hydrolase_1"/>
</dbReference>
<dbReference type="PANTHER" id="PTHR43798:SF33">
    <property type="entry name" value="HYDROLASE, PUTATIVE (AFU_ORTHOLOGUE AFUA_2G14860)-RELATED"/>
    <property type="match status" value="1"/>
</dbReference>
<evidence type="ECO:0000313" key="2">
    <source>
        <dbReference type="EMBL" id="ARD71204.1"/>
    </source>
</evidence>
<dbReference type="PANTHER" id="PTHR43798">
    <property type="entry name" value="MONOACYLGLYCEROL LIPASE"/>
    <property type="match status" value="1"/>
</dbReference>
<keyword evidence="2" id="KW-0808">Transferase</keyword>
<dbReference type="InterPro" id="IPR050266">
    <property type="entry name" value="AB_hydrolase_sf"/>
</dbReference>
<dbReference type="GO" id="GO:0016740">
    <property type="term" value="F:transferase activity"/>
    <property type="evidence" value="ECO:0007669"/>
    <property type="project" value="UniProtKB-KW"/>
</dbReference>
<dbReference type="EMBL" id="KU755494">
    <property type="protein sequence ID" value="ARD71204.1"/>
    <property type="molecule type" value="mRNA"/>
</dbReference>
<dbReference type="OrthoDB" id="6431331at2759"/>
<dbReference type="SUPFAM" id="SSF53474">
    <property type="entry name" value="alpha/beta-Hydrolases"/>
    <property type="match status" value="1"/>
</dbReference>
<dbReference type="AlphaFoldDB" id="A0A1V0M887"/>
<reference evidence="2" key="2">
    <citation type="journal article" date="2017" name="Mol. Genet. Genomics">
        <title>Molecular identification of differential expression genes associated with sex pheromone biosynthesis in Spodoptera exigua.</title>
        <authorList>
            <person name="Zhang Y.N."/>
            <person name="Zhang L.W."/>
            <person name="Chen D.S."/>
            <person name="Sun L."/>
            <person name="Li Z.Q."/>
            <person name="Ye Z.F."/>
            <person name="Zheng M.Y."/>
            <person name="Li J.B."/>
            <person name="Zhu X.Y."/>
        </authorList>
    </citation>
    <scope>NUCLEOTIDE SEQUENCE</scope>
</reference>
<dbReference type="Gene3D" id="3.40.50.1820">
    <property type="entry name" value="alpha/beta hydrolase"/>
    <property type="match status" value="1"/>
</dbReference>
<dbReference type="InterPro" id="IPR029058">
    <property type="entry name" value="AB_hydrolase_fold"/>
</dbReference>
<protein>
    <submittedName>
        <fullName evidence="2">Acetyltransferase</fullName>
    </submittedName>
</protein>
<proteinExistence type="evidence at transcript level"/>